<dbReference type="FunFam" id="3.40.50.300:FF:000421">
    <property type="entry name" value="Branched-chain amino acid ABC transporter ATP-binding protein"/>
    <property type="match status" value="1"/>
</dbReference>
<dbReference type="InterPro" id="IPR003593">
    <property type="entry name" value="AAA+_ATPase"/>
</dbReference>
<comment type="caution">
    <text evidence="5">The sequence shown here is derived from an EMBL/GenBank/DDBJ whole genome shotgun (WGS) entry which is preliminary data.</text>
</comment>
<sequence length="257" mass="28900">MSMKILEVKGFTKEFDGIKALKEVSFSVENGTINALIGPNGAGKTTVLNILSGFLKPEKGEAYYKGKKITGLPPFKISTMGVVRTFQNTRLFLQITVLENVLMAMRYRNGENLLDVILRRDKVLKEDKEKINKAMDYLSLVGLAEKKDELAENLSYGQRKLLELARALATESELFLLDEPLAGVFPETRKKIIALMKKIKKERKTIIFIEHIVGIVSDISDRIIVLRHGEKIADGKPYEVLKDRRVIEAYLGGEGDT</sequence>
<evidence type="ECO:0000313" key="5">
    <source>
        <dbReference type="EMBL" id="RLE12276.1"/>
    </source>
</evidence>
<dbReference type="Proteomes" id="UP000280417">
    <property type="component" value="Unassembled WGS sequence"/>
</dbReference>
<dbReference type="Pfam" id="PF00005">
    <property type="entry name" value="ABC_tran"/>
    <property type="match status" value="1"/>
</dbReference>
<evidence type="ECO:0000256" key="3">
    <source>
        <dbReference type="ARBA" id="ARBA00022840"/>
    </source>
</evidence>
<name>A0A662DEC2_UNCAE</name>
<dbReference type="GO" id="GO:0016887">
    <property type="term" value="F:ATP hydrolysis activity"/>
    <property type="evidence" value="ECO:0007669"/>
    <property type="project" value="InterPro"/>
</dbReference>
<dbReference type="InterPro" id="IPR051120">
    <property type="entry name" value="ABC_AA/LPS_Transport"/>
</dbReference>
<evidence type="ECO:0000259" key="4">
    <source>
        <dbReference type="PROSITE" id="PS50893"/>
    </source>
</evidence>
<proteinExistence type="predicted"/>
<dbReference type="CDD" id="cd03219">
    <property type="entry name" value="ABC_Mj1267_LivG_branched"/>
    <property type="match status" value="1"/>
</dbReference>
<dbReference type="InterPro" id="IPR032823">
    <property type="entry name" value="BCA_ABC_TP_C"/>
</dbReference>
<evidence type="ECO:0000256" key="2">
    <source>
        <dbReference type="ARBA" id="ARBA00022741"/>
    </source>
</evidence>
<organism evidence="5 6">
    <name type="scientific">Aerophobetes bacterium</name>
    <dbReference type="NCBI Taxonomy" id="2030807"/>
    <lineage>
        <taxon>Bacteria</taxon>
        <taxon>Candidatus Aerophobota</taxon>
    </lineage>
</organism>
<dbReference type="EMBL" id="QMQA01000177">
    <property type="protein sequence ID" value="RLE12276.1"/>
    <property type="molecule type" value="Genomic_DNA"/>
</dbReference>
<dbReference type="SUPFAM" id="SSF52540">
    <property type="entry name" value="P-loop containing nucleoside triphosphate hydrolases"/>
    <property type="match status" value="1"/>
</dbReference>
<dbReference type="PANTHER" id="PTHR45772:SF9">
    <property type="entry name" value="CONSERVED COMPONENT OF ABC TRANSPORTER FOR NATURAL AMINO ACIDS"/>
    <property type="match status" value="1"/>
</dbReference>
<dbReference type="PROSITE" id="PS50893">
    <property type="entry name" value="ABC_TRANSPORTER_2"/>
    <property type="match status" value="1"/>
</dbReference>
<dbReference type="PANTHER" id="PTHR45772">
    <property type="entry name" value="CONSERVED COMPONENT OF ABC TRANSPORTER FOR NATURAL AMINO ACIDS-RELATED"/>
    <property type="match status" value="1"/>
</dbReference>
<keyword evidence="3 5" id="KW-0067">ATP-binding</keyword>
<protein>
    <submittedName>
        <fullName evidence="5">High-affinity branched-chain amino acid ABC transporter ATP-binding protein LivG</fullName>
    </submittedName>
</protein>
<dbReference type="InterPro" id="IPR027417">
    <property type="entry name" value="P-loop_NTPase"/>
</dbReference>
<dbReference type="InterPro" id="IPR017871">
    <property type="entry name" value="ABC_transporter-like_CS"/>
</dbReference>
<evidence type="ECO:0000313" key="6">
    <source>
        <dbReference type="Proteomes" id="UP000280417"/>
    </source>
</evidence>
<gene>
    <name evidence="5" type="primary">livG</name>
    <name evidence="5" type="ORF">DRJ04_06485</name>
</gene>
<dbReference type="Pfam" id="PF12399">
    <property type="entry name" value="BCA_ABC_TP_C"/>
    <property type="match status" value="1"/>
</dbReference>
<feature type="domain" description="ABC transporter" evidence="4">
    <location>
        <begin position="6"/>
        <end position="253"/>
    </location>
</feature>
<dbReference type="PROSITE" id="PS00211">
    <property type="entry name" value="ABC_TRANSPORTER_1"/>
    <property type="match status" value="1"/>
</dbReference>
<evidence type="ECO:0000256" key="1">
    <source>
        <dbReference type="ARBA" id="ARBA00022448"/>
    </source>
</evidence>
<dbReference type="Gene3D" id="3.40.50.300">
    <property type="entry name" value="P-loop containing nucleotide triphosphate hydrolases"/>
    <property type="match status" value="1"/>
</dbReference>
<dbReference type="InterPro" id="IPR003439">
    <property type="entry name" value="ABC_transporter-like_ATP-bd"/>
</dbReference>
<dbReference type="SMART" id="SM00382">
    <property type="entry name" value="AAA"/>
    <property type="match status" value="1"/>
</dbReference>
<reference evidence="5 6" key="1">
    <citation type="submission" date="2018-06" db="EMBL/GenBank/DDBJ databases">
        <title>Extensive metabolic versatility and redundancy in microbially diverse, dynamic hydrothermal sediments.</title>
        <authorList>
            <person name="Dombrowski N."/>
            <person name="Teske A."/>
            <person name="Baker B.J."/>
        </authorList>
    </citation>
    <scope>NUCLEOTIDE SEQUENCE [LARGE SCALE GENOMIC DNA]</scope>
    <source>
        <strain evidence="5">B3_G15</strain>
    </source>
</reference>
<keyword evidence="2" id="KW-0547">Nucleotide-binding</keyword>
<dbReference type="AlphaFoldDB" id="A0A662DEC2"/>
<dbReference type="GO" id="GO:0005524">
    <property type="term" value="F:ATP binding"/>
    <property type="evidence" value="ECO:0007669"/>
    <property type="project" value="UniProtKB-KW"/>
</dbReference>
<keyword evidence="1" id="KW-0813">Transport</keyword>
<accession>A0A662DEC2</accession>
<dbReference type="GO" id="GO:0005886">
    <property type="term" value="C:plasma membrane"/>
    <property type="evidence" value="ECO:0007669"/>
    <property type="project" value="TreeGrafter"/>
</dbReference>